<dbReference type="GeneID" id="93276025"/>
<protein>
    <recommendedName>
        <fullName evidence="3">Ethanolamine utilization protein</fullName>
    </recommendedName>
</protein>
<keyword evidence="2" id="KW-1185">Reference proteome</keyword>
<evidence type="ECO:0000313" key="2">
    <source>
        <dbReference type="Proteomes" id="UP000198508"/>
    </source>
</evidence>
<accession>A0A1I0GEA7</accession>
<dbReference type="AlphaFoldDB" id="A0A1I0GEA7"/>
<name>A0A1I0GEA7_9FIRM</name>
<evidence type="ECO:0000313" key="1">
    <source>
        <dbReference type="EMBL" id="SET69141.1"/>
    </source>
</evidence>
<dbReference type="RefSeq" id="WP_092364024.1">
    <property type="nucleotide sequence ID" value="NZ_CABJCG010000023.1"/>
</dbReference>
<gene>
    <name evidence="1" type="ORF">SAMN05216313_111114</name>
</gene>
<evidence type="ECO:0008006" key="3">
    <source>
        <dbReference type="Google" id="ProtNLM"/>
    </source>
</evidence>
<sequence>MADLTKEQMVEFITREVMKMLGMDEEEPEDKSCCPDALVIGEADKLPPAVRRQYQLRSLDTYKGDITPYEKIFITGITRMELADIALGRDSDAAACAVIEGLLHGTEIFLYDVALTHRKHAGRGSRAFYQLLEGYVRTLQSYGIKLVQGTTVIDKYEKHAAPGADLPSGVITEALARKLVETGEGDIAVRKGTVITPSAKDIFLHAGRNLVFV</sequence>
<dbReference type="EMBL" id="FOIM01000011">
    <property type="protein sequence ID" value="SET69141.1"/>
    <property type="molecule type" value="Genomic_DNA"/>
</dbReference>
<proteinExistence type="predicted"/>
<dbReference type="Proteomes" id="UP000198508">
    <property type="component" value="Unassembled WGS sequence"/>
</dbReference>
<dbReference type="STRING" id="460384.SAMN05216313_111114"/>
<reference evidence="2" key="1">
    <citation type="submission" date="2016-10" db="EMBL/GenBank/DDBJ databases">
        <authorList>
            <person name="Varghese N."/>
            <person name="Submissions S."/>
        </authorList>
    </citation>
    <scope>NUCLEOTIDE SEQUENCE [LARGE SCALE GENOMIC DNA]</scope>
    <source>
        <strain evidence="2">NLAE-zl-G277</strain>
    </source>
</reference>
<organism evidence="1 2">
    <name type="scientific">Enterocloster lavalensis</name>
    <dbReference type="NCBI Taxonomy" id="460384"/>
    <lineage>
        <taxon>Bacteria</taxon>
        <taxon>Bacillati</taxon>
        <taxon>Bacillota</taxon>
        <taxon>Clostridia</taxon>
        <taxon>Lachnospirales</taxon>
        <taxon>Lachnospiraceae</taxon>
        <taxon>Enterocloster</taxon>
    </lineage>
</organism>